<dbReference type="Pfam" id="PF00903">
    <property type="entry name" value="Glyoxalase"/>
    <property type="match status" value="1"/>
</dbReference>
<evidence type="ECO:0000313" key="3">
    <source>
        <dbReference type="Proteomes" id="UP000432089"/>
    </source>
</evidence>
<feature type="domain" description="VOC" evidence="1">
    <location>
        <begin position="7"/>
        <end position="126"/>
    </location>
</feature>
<dbReference type="AlphaFoldDB" id="A0A7V7TYI0"/>
<keyword evidence="3" id="KW-1185">Reference proteome</keyword>
<keyword evidence="2" id="KW-0560">Oxidoreductase</keyword>
<sequence>MSTANPALHHLNIKTRRLNEMVDWYATVVGASVQFRNDYAAWMTNDGANHRIAFLSPPGLVDDPDKRRHAGLHHSAFEFESFDHLVASYERLRDLGIAPAVCLDHGMTVSMYYCDPDENFVELQSDIFGDWRASSEWMRTTLAFQDNPIGTFFDPEPVCRAHREGQDYGAIRQRILSGEFAPEREPDLGLSN</sequence>
<reference evidence="2 3" key="1">
    <citation type="submission" date="2019-09" db="EMBL/GenBank/DDBJ databases">
        <title>YIM 132180 draft genome.</title>
        <authorList>
            <person name="Zhang K."/>
        </authorList>
    </citation>
    <scope>NUCLEOTIDE SEQUENCE [LARGE SCALE GENOMIC DNA]</scope>
    <source>
        <strain evidence="2 3">YIM 132180</strain>
    </source>
</reference>
<organism evidence="2 3">
    <name type="scientific">Plantimonas leprariae</name>
    <dbReference type="NCBI Taxonomy" id="2615207"/>
    <lineage>
        <taxon>Bacteria</taxon>
        <taxon>Pseudomonadati</taxon>
        <taxon>Pseudomonadota</taxon>
        <taxon>Alphaproteobacteria</taxon>
        <taxon>Hyphomicrobiales</taxon>
        <taxon>Aurantimonadaceae</taxon>
        <taxon>Plantimonas</taxon>
    </lineage>
</organism>
<dbReference type="Gene3D" id="3.10.180.10">
    <property type="entry name" value="2,3-Dihydroxybiphenyl 1,2-Dioxygenase, domain 1"/>
    <property type="match status" value="1"/>
</dbReference>
<dbReference type="InterPro" id="IPR037523">
    <property type="entry name" value="VOC_core"/>
</dbReference>
<evidence type="ECO:0000313" key="2">
    <source>
        <dbReference type="EMBL" id="KAB0677341.1"/>
    </source>
</evidence>
<dbReference type="RefSeq" id="WP_150972196.1">
    <property type="nucleotide sequence ID" value="NZ_VZDO01000017.1"/>
</dbReference>
<protein>
    <submittedName>
        <fullName evidence="2">Extradiol dioxygenase</fullName>
    </submittedName>
</protein>
<dbReference type="PROSITE" id="PS51819">
    <property type="entry name" value="VOC"/>
    <property type="match status" value="1"/>
</dbReference>
<name>A0A7V7TYI0_9HYPH</name>
<proteinExistence type="predicted"/>
<comment type="caution">
    <text evidence="2">The sequence shown here is derived from an EMBL/GenBank/DDBJ whole genome shotgun (WGS) entry which is preliminary data.</text>
</comment>
<dbReference type="Proteomes" id="UP000432089">
    <property type="component" value="Unassembled WGS sequence"/>
</dbReference>
<dbReference type="InterPro" id="IPR004360">
    <property type="entry name" value="Glyas_Fos-R_dOase_dom"/>
</dbReference>
<evidence type="ECO:0000259" key="1">
    <source>
        <dbReference type="PROSITE" id="PS51819"/>
    </source>
</evidence>
<dbReference type="EMBL" id="VZDO01000017">
    <property type="protein sequence ID" value="KAB0677341.1"/>
    <property type="molecule type" value="Genomic_DNA"/>
</dbReference>
<accession>A0A7V7TYI0</accession>
<dbReference type="GO" id="GO:0051213">
    <property type="term" value="F:dioxygenase activity"/>
    <property type="evidence" value="ECO:0007669"/>
    <property type="project" value="UniProtKB-KW"/>
</dbReference>
<dbReference type="InterPro" id="IPR029068">
    <property type="entry name" value="Glyas_Bleomycin-R_OHBP_Dase"/>
</dbReference>
<dbReference type="SUPFAM" id="SSF54593">
    <property type="entry name" value="Glyoxalase/Bleomycin resistance protein/Dihydroxybiphenyl dioxygenase"/>
    <property type="match status" value="1"/>
</dbReference>
<keyword evidence="2" id="KW-0223">Dioxygenase</keyword>
<gene>
    <name evidence="2" type="ORF">F6X38_18270</name>
</gene>